<reference evidence="1" key="2">
    <citation type="journal article" date="2015" name="Fish Shellfish Immunol.">
        <title>Early steps in the European eel (Anguilla anguilla)-Vibrio vulnificus interaction in the gills: Role of the RtxA13 toxin.</title>
        <authorList>
            <person name="Callol A."/>
            <person name="Pajuelo D."/>
            <person name="Ebbesson L."/>
            <person name="Teles M."/>
            <person name="MacKenzie S."/>
            <person name="Amaro C."/>
        </authorList>
    </citation>
    <scope>NUCLEOTIDE SEQUENCE</scope>
</reference>
<reference evidence="1" key="1">
    <citation type="submission" date="2014-11" db="EMBL/GenBank/DDBJ databases">
        <authorList>
            <person name="Amaro Gonzalez C."/>
        </authorList>
    </citation>
    <scope>NUCLEOTIDE SEQUENCE</scope>
</reference>
<sequence>MVPIIRLLI</sequence>
<dbReference type="EMBL" id="GBXM01048452">
    <property type="protein sequence ID" value="JAH60125.1"/>
    <property type="molecule type" value="Transcribed_RNA"/>
</dbReference>
<accession>A0A0E9U4L9</accession>
<protein>
    <submittedName>
        <fullName evidence="1">Uncharacterized protein</fullName>
    </submittedName>
</protein>
<organism evidence="1">
    <name type="scientific">Anguilla anguilla</name>
    <name type="common">European freshwater eel</name>
    <name type="synonym">Muraena anguilla</name>
    <dbReference type="NCBI Taxonomy" id="7936"/>
    <lineage>
        <taxon>Eukaryota</taxon>
        <taxon>Metazoa</taxon>
        <taxon>Chordata</taxon>
        <taxon>Craniata</taxon>
        <taxon>Vertebrata</taxon>
        <taxon>Euteleostomi</taxon>
        <taxon>Actinopterygii</taxon>
        <taxon>Neopterygii</taxon>
        <taxon>Teleostei</taxon>
        <taxon>Anguilliformes</taxon>
        <taxon>Anguillidae</taxon>
        <taxon>Anguilla</taxon>
    </lineage>
</organism>
<evidence type="ECO:0000313" key="1">
    <source>
        <dbReference type="EMBL" id="JAH60125.1"/>
    </source>
</evidence>
<name>A0A0E9U4L9_ANGAN</name>
<proteinExistence type="predicted"/>